<dbReference type="InterPro" id="IPR018641">
    <property type="entry name" value="Trfase_1_rSAM/seldom-assoc"/>
</dbReference>
<dbReference type="EMBL" id="ADVR01000052">
    <property type="protein sequence ID" value="EFO80457.1"/>
    <property type="molecule type" value="Genomic_DNA"/>
</dbReference>
<dbReference type="SUPFAM" id="SSF53448">
    <property type="entry name" value="Nucleotide-diphospho-sugar transferases"/>
    <property type="match status" value="1"/>
</dbReference>
<proteinExistence type="predicted"/>
<dbReference type="Gene3D" id="3.90.550.10">
    <property type="entry name" value="Spore Coat Polysaccharide Biosynthesis Protein SpsA, Chain A"/>
    <property type="match status" value="1"/>
</dbReference>
<dbReference type="NCBIfam" id="TIGR04282">
    <property type="entry name" value="glyco_like_cofC"/>
    <property type="match status" value="1"/>
</dbReference>
<sequence>MQPNALFVVAKRPLAGYTKTRLYPPLNPQTAVLLYEGFLRDTLELMRQVPNVRRGIAFLPHDAENYFREIAPDMDLIPQRGNNLGERLDHLLTDALQAGTPCAVVVNSDSPTLPLTYFHLAFDYLNAGADLVLGPCDDGGYYLIGLRQPQPRLLRDVTMSTPTVLQDTLAIAAELGLQSKLLPIWYDVDTVTELSRLQRELANTDPRIAPHTRRFLNQML</sequence>
<organism evidence="1 2">
    <name type="scientific">Oscillochloris trichoides DG-6</name>
    <dbReference type="NCBI Taxonomy" id="765420"/>
    <lineage>
        <taxon>Bacteria</taxon>
        <taxon>Bacillati</taxon>
        <taxon>Chloroflexota</taxon>
        <taxon>Chloroflexia</taxon>
        <taxon>Chloroflexales</taxon>
        <taxon>Chloroflexineae</taxon>
        <taxon>Oscillochloridaceae</taxon>
        <taxon>Oscillochloris</taxon>
    </lineage>
</organism>
<dbReference type="Proteomes" id="UP000054010">
    <property type="component" value="Unassembled WGS sequence"/>
</dbReference>
<dbReference type="eggNOG" id="COG3222">
    <property type="taxonomic scope" value="Bacteria"/>
</dbReference>
<gene>
    <name evidence="1" type="ORF">OSCT_1682</name>
</gene>
<dbReference type="PANTHER" id="PTHR36529:SF1">
    <property type="entry name" value="GLYCOSYLTRANSFERASE"/>
    <property type="match status" value="1"/>
</dbReference>
<dbReference type="InterPro" id="IPR029044">
    <property type="entry name" value="Nucleotide-diphossugar_trans"/>
</dbReference>
<accession>E1IED1</accession>
<dbReference type="HOGENOM" id="CLU_075662_1_0_0"/>
<reference evidence="1 2" key="1">
    <citation type="journal article" date="2011" name="J. Bacteriol.">
        <title>Draft genome sequence of the anoxygenic filamentous phototrophic bacterium Oscillochloris trichoides subsp. DG-6.</title>
        <authorList>
            <person name="Kuznetsov B.B."/>
            <person name="Ivanovsky R.N."/>
            <person name="Keppen O.I."/>
            <person name="Sukhacheva M.V."/>
            <person name="Bumazhkin B.K."/>
            <person name="Patutina E.O."/>
            <person name="Beletsky A.V."/>
            <person name="Mardanov A.V."/>
            <person name="Baslerov R.V."/>
            <person name="Panteleeva A.N."/>
            <person name="Kolganova T.V."/>
            <person name="Ravin N.V."/>
            <person name="Skryabin K.G."/>
        </authorList>
    </citation>
    <scope>NUCLEOTIDE SEQUENCE [LARGE SCALE GENOMIC DNA]</scope>
    <source>
        <strain evidence="1 2">DG-6</strain>
    </source>
</reference>
<dbReference type="PANTHER" id="PTHR36529">
    <property type="entry name" value="SLL1095 PROTEIN"/>
    <property type="match status" value="1"/>
</dbReference>
<evidence type="ECO:0000313" key="1">
    <source>
        <dbReference type="EMBL" id="EFO80457.1"/>
    </source>
</evidence>
<dbReference type="AlphaFoldDB" id="E1IED1"/>
<comment type="caution">
    <text evidence="1">The sequence shown here is derived from an EMBL/GenBank/DDBJ whole genome shotgun (WGS) entry which is preliminary data.</text>
</comment>
<dbReference type="OrthoDB" id="9810303at2"/>
<dbReference type="Pfam" id="PF09837">
    <property type="entry name" value="DUF2064"/>
    <property type="match status" value="1"/>
</dbReference>
<evidence type="ECO:0000313" key="2">
    <source>
        <dbReference type="Proteomes" id="UP000054010"/>
    </source>
</evidence>
<keyword evidence="2" id="KW-1185">Reference proteome</keyword>
<dbReference type="STRING" id="765420.OSCT_1682"/>
<name>E1IED1_9CHLR</name>
<evidence type="ECO:0008006" key="3">
    <source>
        <dbReference type="Google" id="ProtNLM"/>
    </source>
</evidence>
<protein>
    <recommendedName>
        <fullName evidence="3">Glycosyltransferase</fullName>
    </recommendedName>
</protein>